<organism evidence="1 2">
    <name type="scientific">Macrostomum lignano</name>
    <dbReference type="NCBI Taxonomy" id="282301"/>
    <lineage>
        <taxon>Eukaryota</taxon>
        <taxon>Metazoa</taxon>
        <taxon>Spiralia</taxon>
        <taxon>Lophotrochozoa</taxon>
        <taxon>Platyhelminthes</taxon>
        <taxon>Rhabditophora</taxon>
        <taxon>Macrostomorpha</taxon>
        <taxon>Macrostomida</taxon>
        <taxon>Macrostomidae</taxon>
        <taxon>Macrostomum</taxon>
    </lineage>
</organism>
<sequence>MACTYSSPSWQLAAQSKIT</sequence>
<accession>A0A1I8HLP0</accession>
<protein>
    <submittedName>
        <fullName evidence="2">Uncharacterized protein</fullName>
    </submittedName>
</protein>
<proteinExistence type="predicted"/>
<evidence type="ECO:0000313" key="2">
    <source>
        <dbReference type="WBParaSite" id="maker-uti_cns_0006722-snap-gene-0.5-mRNA-1"/>
    </source>
</evidence>
<dbReference type="Proteomes" id="UP000095280">
    <property type="component" value="Unplaced"/>
</dbReference>
<reference evidence="2" key="1">
    <citation type="submission" date="2016-11" db="UniProtKB">
        <authorList>
            <consortium name="WormBaseParasite"/>
        </authorList>
    </citation>
    <scope>IDENTIFICATION</scope>
</reference>
<dbReference type="AlphaFoldDB" id="A0A1I8HLP0"/>
<name>A0A1I8HLP0_9PLAT</name>
<evidence type="ECO:0000313" key="1">
    <source>
        <dbReference type="Proteomes" id="UP000095280"/>
    </source>
</evidence>
<dbReference type="WBParaSite" id="maker-uti_cns_0006722-snap-gene-0.5-mRNA-1">
    <property type="protein sequence ID" value="maker-uti_cns_0006722-snap-gene-0.5-mRNA-1"/>
    <property type="gene ID" value="maker-uti_cns_0006722-snap-gene-0.5"/>
</dbReference>
<keyword evidence="1" id="KW-1185">Reference proteome</keyword>